<organism evidence="3 4">
    <name type="scientific">Cavenderia fasciculata</name>
    <name type="common">Slime mold</name>
    <name type="synonym">Dictyostelium fasciculatum</name>
    <dbReference type="NCBI Taxonomy" id="261658"/>
    <lineage>
        <taxon>Eukaryota</taxon>
        <taxon>Amoebozoa</taxon>
        <taxon>Evosea</taxon>
        <taxon>Eumycetozoa</taxon>
        <taxon>Dictyostelia</taxon>
        <taxon>Acytosteliales</taxon>
        <taxon>Cavenderiaceae</taxon>
        <taxon>Cavenderia</taxon>
    </lineage>
</organism>
<dbReference type="EMBL" id="GL883010">
    <property type="protein sequence ID" value="EGG20993.1"/>
    <property type="molecule type" value="Genomic_DNA"/>
</dbReference>
<dbReference type="SUPFAM" id="SSF50370">
    <property type="entry name" value="Ricin B-like lectins"/>
    <property type="match status" value="1"/>
</dbReference>
<feature type="signal peptide" evidence="1">
    <location>
        <begin position="1"/>
        <end position="21"/>
    </location>
</feature>
<evidence type="ECO:0000259" key="2">
    <source>
        <dbReference type="SMART" id="SM00458"/>
    </source>
</evidence>
<dbReference type="OrthoDB" id="22918at2759"/>
<accession>F4PU67</accession>
<dbReference type="AlphaFoldDB" id="F4PU67"/>
<feature type="domain" description="Ricin B lectin" evidence="2">
    <location>
        <begin position="259"/>
        <end position="373"/>
    </location>
</feature>
<protein>
    <recommendedName>
        <fullName evidence="2">Ricin B lectin domain-containing protein</fullName>
    </recommendedName>
</protein>
<keyword evidence="1" id="KW-0732">Signal</keyword>
<dbReference type="InterPro" id="IPR035992">
    <property type="entry name" value="Ricin_B-like_lectins"/>
</dbReference>
<dbReference type="Proteomes" id="UP000007797">
    <property type="component" value="Unassembled WGS sequence"/>
</dbReference>
<dbReference type="InterPro" id="IPR021862">
    <property type="entry name" value="DUF3472"/>
</dbReference>
<keyword evidence="4" id="KW-1185">Reference proteome</keyword>
<dbReference type="InterPro" id="IPR000772">
    <property type="entry name" value="Ricin_B_lectin"/>
</dbReference>
<proteinExistence type="predicted"/>
<feature type="chain" id="PRO_5003313328" description="Ricin B lectin domain-containing protein" evidence="1">
    <location>
        <begin position="22"/>
        <end position="376"/>
    </location>
</feature>
<dbReference type="Pfam" id="PF00652">
    <property type="entry name" value="Ricin_B_lectin"/>
    <property type="match status" value="1"/>
</dbReference>
<dbReference type="Pfam" id="PF11958">
    <property type="entry name" value="DUF3472"/>
    <property type="match status" value="1"/>
</dbReference>
<dbReference type="GeneID" id="14873602"/>
<dbReference type="CDD" id="cd00161">
    <property type="entry name" value="beta-trefoil_Ricin-like"/>
    <property type="match status" value="1"/>
</dbReference>
<dbReference type="PROSITE" id="PS50231">
    <property type="entry name" value="RICIN_B_LECTIN"/>
    <property type="match status" value="1"/>
</dbReference>
<evidence type="ECO:0000313" key="4">
    <source>
        <dbReference type="Proteomes" id="UP000007797"/>
    </source>
</evidence>
<dbReference type="RefSeq" id="XP_004358843.1">
    <property type="nucleotide sequence ID" value="XM_004358786.1"/>
</dbReference>
<evidence type="ECO:0000256" key="1">
    <source>
        <dbReference type="SAM" id="SignalP"/>
    </source>
</evidence>
<gene>
    <name evidence="3" type="ORF">DFA_00862</name>
</gene>
<dbReference type="Gene3D" id="2.80.10.50">
    <property type="match status" value="1"/>
</dbReference>
<evidence type="ECO:0000313" key="3">
    <source>
        <dbReference type="EMBL" id="EGG20993.1"/>
    </source>
</evidence>
<reference evidence="4" key="1">
    <citation type="journal article" date="2011" name="Genome Res.">
        <title>Phylogeny-wide analysis of social amoeba genomes highlights ancient origins for complex intercellular communication.</title>
        <authorList>
            <person name="Heidel A.J."/>
            <person name="Lawal H.M."/>
            <person name="Felder M."/>
            <person name="Schilde C."/>
            <person name="Helps N.R."/>
            <person name="Tunggal B."/>
            <person name="Rivero F."/>
            <person name="John U."/>
            <person name="Schleicher M."/>
            <person name="Eichinger L."/>
            <person name="Platzer M."/>
            <person name="Noegel A.A."/>
            <person name="Schaap P."/>
            <person name="Gloeckner G."/>
        </authorList>
    </citation>
    <scope>NUCLEOTIDE SEQUENCE [LARGE SCALE GENOMIC DNA]</scope>
    <source>
        <strain evidence="4">SH3</strain>
    </source>
</reference>
<dbReference type="SMART" id="SM00458">
    <property type="entry name" value="RICIN"/>
    <property type="match status" value="1"/>
</dbReference>
<name>F4PU67_CACFS</name>
<dbReference type="KEGG" id="dfa:DFA_00862"/>
<sequence length="376" mass="41544">MKSTTFIIITIVLANILICNGDFQIKTPYSYSFFKFPTVLNKKLSSVEFQITINTDPGFYSNIFWSFQFDLFGGSSSGHIGIRSNGGTTRQFIFSVWDAIDSFSNSSNTKCSTFNGGEGEKGHHCVVEWNWQVGHPYKFTISQSPNNLLNASVIDINENKTYQLGSIKSTSNFISTENMLAMVGYFDNGENANCENQPYSSASFDLPRGYSNGSQHMGVFSSTDYNPNCQNVAVTIIGLDNIVKHLLGTGNSVRSIITPHAGYPKKSDTCLGMTNDGQVLVTSCTSNIQQQWVMSADGSIRSNNDYCLDIGGGSLAQNASVIAYPCHDGTNQKWKIDGYRLKSQYSGYCITHANTHDIKVSSCDSDQQEWNLPYLY</sequence>